<reference evidence="10 11" key="1">
    <citation type="submission" date="2018-01" db="EMBL/GenBank/DDBJ databases">
        <title>Metagenomic assembled genomes from two thermal pools in the Uzon Caldera, Kamchatka, Russia.</title>
        <authorList>
            <person name="Wilkins L."/>
            <person name="Ettinger C."/>
        </authorList>
    </citation>
    <scope>NUCLEOTIDE SEQUENCE [LARGE SCALE GENOMIC DNA]</scope>
    <source>
        <strain evidence="10">ZAV-08</strain>
    </source>
</reference>
<dbReference type="AlphaFoldDB" id="A0A2N7PN57"/>
<dbReference type="GO" id="GO:0051603">
    <property type="term" value="P:proteolysis involved in protein catabolic process"/>
    <property type="evidence" value="ECO:0007669"/>
    <property type="project" value="TreeGrafter"/>
</dbReference>
<feature type="domain" description="Peptidase M48" evidence="9">
    <location>
        <begin position="82"/>
        <end position="263"/>
    </location>
</feature>
<dbReference type="Gene3D" id="1.25.40.10">
    <property type="entry name" value="Tetratricopeptide repeat domain"/>
    <property type="match status" value="1"/>
</dbReference>
<keyword evidence="3" id="KW-0479">Metal-binding</keyword>
<organism evidence="10 11">
    <name type="scientific">Thermodesulfobacterium geofontis</name>
    <dbReference type="NCBI Taxonomy" id="1295609"/>
    <lineage>
        <taxon>Bacteria</taxon>
        <taxon>Pseudomonadati</taxon>
        <taxon>Thermodesulfobacteriota</taxon>
        <taxon>Thermodesulfobacteria</taxon>
        <taxon>Thermodesulfobacteriales</taxon>
        <taxon>Thermodesulfobacteriaceae</taxon>
        <taxon>Thermodesulfobacterium</taxon>
    </lineage>
</organism>
<dbReference type="GO" id="GO:0046872">
    <property type="term" value="F:metal ion binding"/>
    <property type="evidence" value="ECO:0007669"/>
    <property type="project" value="UniProtKB-KW"/>
</dbReference>
<gene>
    <name evidence="10" type="ORF">C0190_04800</name>
</gene>
<dbReference type="PROSITE" id="PS50005">
    <property type="entry name" value="TPR"/>
    <property type="match status" value="1"/>
</dbReference>
<keyword evidence="5" id="KW-0862">Zinc</keyword>
<dbReference type="SUPFAM" id="SSF48452">
    <property type="entry name" value="TPR-like"/>
    <property type="match status" value="1"/>
</dbReference>
<dbReference type="SMART" id="SM00028">
    <property type="entry name" value="TPR"/>
    <property type="match status" value="3"/>
</dbReference>
<evidence type="ECO:0000256" key="5">
    <source>
        <dbReference type="ARBA" id="ARBA00022833"/>
    </source>
</evidence>
<evidence type="ECO:0000259" key="9">
    <source>
        <dbReference type="Pfam" id="PF01435"/>
    </source>
</evidence>
<dbReference type="Pfam" id="PF14559">
    <property type="entry name" value="TPR_19"/>
    <property type="match status" value="1"/>
</dbReference>
<keyword evidence="8" id="KW-0812">Transmembrane</keyword>
<keyword evidence="8" id="KW-1133">Transmembrane helix</keyword>
<dbReference type="CDD" id="cd07333">
    <property type="entry name" value="M48C_bepA_like"/>
    <property type="match status" value="1"/>
</dbReference>
<feature type="transmembrane region" description="Helical" evidence="8">
    <location>
        <begin position="28"/>
        <end position="51"/>
    </location>
</feature>
<dbReference type="InterPro" id="IPR001915">
    <property type="entry name" value="Peptidase_M48"/>
</dbReference>
<dbReference type="GO" id="GO:0016020">
    <property type="term" value="C:membrane"/>
    <property type="evidence" value="ECO:0007669"/>
    <property type="project" value="TreeGrafter"/>
</dbReference>
<keyword evidence="6" id="KW-0482">Metalloprotease</keyword>
<keyword evidence="7" id="KW-0802">TPR repeat</keyword>
<dbReference type="PANTHER" id="PTHR22726:SF1">
    <property type="entry name" value="METALLOENDOPEPTIDASE OMA1, MITOCHONDRIAL"/>
    <property type="match status" value="1"/>
</dbReference>
<comment type="cofactor">
    <cofactor evidence="1">
        <name>Zn(2+)</name>
        <dbReference type="ChEBI" id="CHEBI:29105"/>
    </cofactor>
</comment>
<dbReference type="Proteomes" id="UP000235460">
    <property type="component" value="Unassembled WGS sequence"/>
</dbReference>
<evidence type="ECO:0000256" key="8">
    <source>
        <dbReference type="SAM" id="Phobius"/>
    </source>
</evidence>
<sequence>MKGWVGSIPTRFRQKLKILLKISKLKKILFKIFFYFFIFSFLTQQIGYALISLSEEEEIGKQILQELSSKVEFIQDIELVAYINSIGKELTEKGLSFSPFNFKFYLIKDETFNAFSVPGGYIFINSGIFEDIDSEEELAGIMAHEMAHNLCRHIARRIESIKKMQVAITAATLAAILLGGGKAGETVGIASSAFAETKLLSYSRADEEEADRTGFEILIKAGYSPWGMVSVMEKLSRKSDFAIQLSYRYLLTHPLPQERVSYLINLASKYDPNKSSGSLISTDPYYFKRLTIKANIFSKNSADLILKYREELKTKEDPWIRYSLALSLAQQRFFKDAIIELEEALKELPPRPYFLLDLAEIYFNSGDYENALTILEKVDNYLELQKPFEEIVSLKLQYLKARILAETPKVLQAYEIFNKLKEKNILGNDPYFYFYFGKICSKINKDGEAHFYFGKYFELKGDYKTALFHYKKALSFFSEKDKMYNEIKKIIESLEKRK</sequence>
<accession>A0A2N7PN57</accession>
<keyword evidence="4" id="KW-0378">Hydrolase</keyword>
<evidence type="ECO:0000256" key="1">
    <source>
        <dbReference type="ARBA" id="ARBA00001947"/>
    </source>
</evidence>
<evidence type="ECO:0000313" key="10">
    <source>
        <dbReference type="EMBL" id="PMP66733.1"/>
    </source>
</evidence>
<evidence type="ECO:0000313" key="11">
    <source>
        <dbReference type="Proteomes" id="UP000235460"/>
    </source>
</evidence>
<evidence type="ECO:0000256" key="4">
    <source>
        <dbReference type="ARBA" id="ARBA00022801"/>
    </source>
</evidence>
<protein>
    <recommendedName>
        <fullName evidence="9">Peptidase M48 domain-containing protein</fullName>
    </recommendedName>
</protein>
<evidence type="ECO:0000256" key="7">
    <source>
        <dbReference type="PROSITE-ProRule" id="PRU00339"/>
    </source>
</evidence>
<proteinExistence type="predicted"/>
<evidence type="ECO:0000256" key="6">
    <source>
        <dbReference type="ARBA" id="ARBA00023049"/>
    </source>
</evidence>
<evidence type="ECO:0000256" key="2">
    <source>
        <dbReference type="ARBA" id="ARBA00022670"/>
    </source>
</evidence>
<dbReference type="InterPro" id="IPR011990">
    <property type="entry name" value="TPR-like_helical_dom_sf"/>
</dbReference>
<dbReference type="Gene3D" id="3.30.2010.10">
    <property type="entry name" value="Metalloproteases ('zincins'), catalytic domain"/>
    <property type="match status" value="1"/>
</dbReference>
<dbReference type="Pfam" id="PF01435">
    <property type="entry name" value="Peptidase_M48"/>
    <property type="match status" value="1"/>
</dbReference>
<keyword evidence="8" id="KW-0472">Membrane</keyword>
<name>A0A2N7PN57_9BACT</name>
<keyword evidence="2" id="KW-0645">Protease</keyword>
<dbReference type="InterPro" id="IPR051156">
    <property type="entry name" value="Mito/Outer_Membr_Metalloprot"/>
</dbReference>
<evidence type="ECO:0000256" key="3">
    <source>
        <dbReference type="ARBA" id="ARBA00022723"/>
    </source>
</evidence>
<comment type="caution">
    <text evidence="10">The sequence shown here is derived from an EMBL/GenBank/DDBJ whole genome shotgun (WGS) entry which is preliminary data.</text>
</comment>
<dbReference type="EMBL" id="PNIK01000067">
    <property type="protein sequence ID" value="PMP66733.1"/>
    <property type="molecule type" value="Genomic_DNA"/>
</dbReference>
<dbReference type="PANTHER" id="PTHR22726">
    <property type="entry name" value="METALLOENDOPEPTIDASE OMA1"/>
    <property type="match status" value="1"/>
</dbReference>
<dbReference type="InterPro" id="IPR019734">
    <property type="entry name" value="TPR_rpt"/>
</dbReference>
<dbReference type="GO" id="GO:0004222">
    <property type="term" value="F:metalloendopeptidase activity"/>
    <property type="evidence" value="ECO:0007669"/>
    <property type="project" value="InterPro"/>
</dbReference>
<feature type="repeat" description="TPR" evidence="7">
    <location>
        <begin position="447"/>
        <end position="480"/>
    </location>
</feature>